<protein>
    <submittedName>
        <fullName evidence="1">16458_t:CDS:1</fullName>
    </submittedName>
</protein>
<reference evidence="1" key="1">
    <citation type="submission" date="2021-06" db="EMBL/GenBank/DDBJ databases">
        <authorList>
            <person name="Kallberg Y."/>
            <person name="Tangrot J."/>
            <person name="Rosling A."/>
        </authorList>
    </citation>
    <scope>NUCLEOTIDE SEQUENCE</scope>
    <source>
        <strain evidence="1">28 12/20/2015</strain>
    </source>
</reference>
<accession>A0ACA9KR84</accession>
<feature type="non-terminal residue" evidence="1">
    <location>
        <position position="1"/>
    </location>
</feature>
<name>A0ACA9KR84_9GLOM</name>
<gene>
    <name evidence="1" type="ORF">SPELUC_LOCUS2332</name>
</gene>
<sequence>YARLGGKRYSIVRTSEHSTPTMISLGITLLKPSRSSITEENHAVAVNAVTFETYHLYIATKQNDPTED</sequence>
<dbReference type="Proteomes" id="UP000789366">
    <property type="component" value="Unassembled WGS sequence"/>
</dbReference>
<evidence type="ECO:0000313" key="1">
    <source>
        <dbReference type="EMBL" id="CAG8485822.1"/>
    </source>
</evidence>
<proteinExistence type="predicted"/>
<dbReference type="EMBL" id="CAJVPW010001510">
    <property type="protein sequence ID" value="CAG8485822.1"/>
    <property type="molecule type" value="Genomic_DNA"/>
</dbReference>
<evidence type="ECO:0000313" key="2">
    <source>
        <dbReference type="Proteomes" id="UP000789366"/>
    </source>
</evidence>
<comment type="caution">
    <text evidence="1">The sequence shown here is derived from an EMBL/GenBank/DDBJ whole genome shotgun (WGS) entry which is preliminary data.</text>
</comment>
<organism evidence="1 2">
    <name type="scientific">Cetraspora pellucida</name>
    <dbReference type="NCBI Taxonomy" id="1433469"/>
    <lineage>
        <taxon>Eukaryota</taxon>
        <taxon>Fungi</taxon>
        <taxon>Fungi incertae sedis</taxon>
        <taxon>Mucoromycota</taxon>
        <taxon>Glomeromycotina</taxon>
        <taxon>Glomeromycetes</taxon>
        <taxon>Diversisporales</taxon>
        <taxon>Gigasporaceae</taxon>
        <taxon>Cetraspora</taxon>
    </lineage>
</organism>
<keyword evidence="2" id="KW-1185">Reference proteome</keyword>